<sequence length="371" mass="41769">MAPDVEVIESLKATFGVPDRSLRPLEIAHESLARDGGRYSASLVADWALRFDPREKDFAPTRNLRLQEALDLMRFHPRGADYGEKVFQEVLLNKFVAAKQLLSSGKVQAEESLVAHFDRFGKAFIGLRGVEIALTQYTLDRALEWNNLGQNLIKSSDGIIALIEHPAIMIHALGLGQWLDVGNLMLQPGLVSDRLLYPGASNIDLYKEFGVTPETFVWFTHLKHHPGLYDYGKVDGPHLDIGTYLQAYERIAELMKLNFPAKAEGISDVRLSLIISPGSWYYDPQLASDPHLAYVQAIAGRVVPIGEAERLGFPKQVEFATLSSKQRLAMYHRVDDRGNRVYSPMLTARSVSLHQIEDLLKQKEELINHYH</sequence>
<dbReference type="Proteomes" id="UP000034107">
    <property type="component" value="Unassembled WGS sequence"/>
</dbReference>
<proteinExistence type="predicted"/>
<accession>A0A0G1NPK2</accession>
<protein>
    <submittedName>
        <fullName evidence="1">Uncharacterized protein</fullName>
    </submittedName>
</protein>
<reference evidence="1 2" key="1">
    <citation type="journal article" date="2015" name="Nature">
        <title>rRNA introns, odd ribosomes, and small enigmatic genomes across a large radiation of phyla.</title>
        <authorList>
            <person name="Brown C.T."/>
            <person name="Hug L.A."/>
            <person name="Thomas B.C."/>
            <person name="Sharon I."/>
            <person name="Castelle C.J."/>
            <person name="Singh A."/>
            <person name="Wilkins M.J."/>
            <person name="Williams K.H."/>
            <person name="Banfield J.F."/>
        </authorList>
    </citation>
    <scope>NUCLEOTIDE SEQUENCE [LARGE SCALE GENOMIC DNA]</scope>
</reference>
<comment type="caution">
    <text evidence="1">The sequence shown here is derived from an EMBL/GenBank/DDBJ whole genome shotgun (WGS) entry which is preliminary data.</text>
</comment>
<organism evidence="1 2">
    <name type="scientific">Candidatus Nomurabacteria bacterium GW2011_GWA1_46_11</name>
    <dbReference type="NCBI Taxonomy" id="1618732"/>
    <lineage>
        <taxon>Bacteria</taxon>
        <taxon>Candidatus Nomuraibacteriota</taxon>
    </lineage>
</organism>
<gene>
    <name evidence="1" type="ORF">UX31_C0003G0022</name>
</gene>
<evidence type="ECO:0000313" key="1">
    <source>
        <dbReference type="EMBL" id="KKU22356.1"/>
    </source>
</evidence>
<dbReference type="EMBL" id="LCLS01000003">
    <property type="protein sequence ID" value="KKU22356.1"/>
    <property type="molecule type" value="Genomic_DNA"/>
</dbReference>
<evidence type="ECO:0000313" key="2">
    <source>
        <dbReference type="Proteomes" id="UP000034107"/>
    </source>
</evidence>
<name>A0A0G1NPK2_9BACT</name>
<dbReference type="AlphaFoldDB" id="A0A0G1NPK2"/>